<evidence type="ECO:0000256" key="5">
    <source>
        <dbReference type="SAM" id="MobiDB-lite"/>
    </source>
</evidence>
<evidence type="ECO:0000256" key="6">
    <source>
        <dbReference type="SAM" id="Phobius"/>
    </source>
</evidence>
<evidence type="ECO:0000256" key="3">
    <source>
        <dbReference type="ARBA" id="ARBA00022989"/>
    </source>
</evidence>
<dbReference type="SUPFAM" id="SSF51045">
    <property type="entry name" value="WW domain"/>
    <property type="match status" value="1"/>
</dbReference>
<dbReference type="Gene3D" id="2.20.70.10">
    <property type="match status" value="1"/>
</dbReference>
<dbReference type="PANTHER" id="PTHR38894">
    <property type="entry name" value="TRANSMEMBRANE PROTEIN"/>
    <property type="match status" value="1"/>
</dbReference>
<feature type="compositionally biased region" description="Polar residues" evidence="5">
    <location>
        <begin position="143"/>
        <end position="152"/>
    </location>
</feature>
<feature type="region of interest" description="Disordered" evidence="5">
    <location>
        <begin position="143"/>
        <end position="175"/>
    </location>
</feature>
<feature type="domain" description="WW" evidence="7">
    <location>
        <begin position="169"/>
        <end position="202"/>
    </location>
</feature>
<proteinExistence type="predicted"/>
<dbReference type="EMBL" id="HACM01008585">
    <property type="protein sequence ID" value="CRZ09027.1"/>
    <property type="molecule type" value="Transcribed_RNA"/>
</dbReference>
<reference evidence="8" key="1">
    <citation type="submission" date="2015-04" db="EMBL/GenBank/DDBJ databases">
        <title>The genome sequence of the plant pathogenic Rhizarian Plasmodiophora brassicae reveals insights in its biotrophic life cycle and the origin of chitin synthesis.</title>
        <authorList>
            <person name="Schwelm A."/>
            <person name="Fogelqvist J."/>
            <person name="Knaust A."/>
            <person name="Julke S."/>
            <person name="Lilja T."/>
            <person name="Dhandapani V."/>
            <person name="Bonilla-Rosso G."/>
            <person name="Karlsson M."/>
            <person name="Shevchenko A."/>
            <person name="Choi S.R."/>
            <person name="Kim H.G."/>
            <person name="Park J.Y."/>
            <person name="Lim Y.P."/>
            <person name="Ludwig-Muller J."/>
            <person name="Dixelius C."/>
        </authorList>
    </citation>
    <scope>NUCLEOTIDE SEQUENCE</scope>
    <source>
        <tissue evidence="8">Potato root galls</tissue>
    </source>
</reference>
<evidence type="ECO:0000256" key="2">
    <source>
        <dbReference type="ARBA" id="ARBA00022692"/>
    </source>
</evidence>
<dbReference type="CDD" id="cd00201">
    <property type="entry name" value="WW"/>
    <property type="match status" value="1"/>
</dbReference>
<name>A0A0H5R5G9_9EUKA</name>
<evidence type="ECO:0000256" key="1">
    <source>
        <dbReference type="ARBA" id="ARBA00004141"/>
    </source>
</evidence>
<dbReference type="InterPro" id="IPR001202">
    <property type="entry name" value="WW_dom"/>
</dbReference>
<protein>
    <recommendedName>
        <fullName evidence="7">WW domain-containing protein</fullName>
    </recommendedName>
</protein>
<evidence type="ECO:0000259" key="7">
    <source>
        <dbReference type="PROSITE" id="PS50020"/>
    </source>
</evidence>
<sequence>MEVFRLTDKAFVQRLRGLNMITALLFLLAGVLNFVLMGGFSFSQFINSVFVMLFAMLLLLFESHFGWAHTVVANNLALILGWKGRTAFTFFVSSLSLGLGIMGIIASVVGCFDVVVNMFGLIYRKELSPSFDFKHLYQTDPNPTQPLSNEPQIEQPKPYSPSRNANAAPASNDDWEEIIDADTGNKYYMNKANGKTSWSKPN</sequence>
<evidence type="ECO:0000313" key="8">
    <source>
        <dbReference type="EMBL" id="CRZ09027.1"/>
    </source>
</evidence>
<comment type="subcellular location">
    <subcellularLocation>
        <location evidence="1">Membrane</location>
        <topology evidence="1">Multi-pass membrane protein</topology>
    </subcellularLocation>
</comment>
<keyword evidence="3 6" id="KW-1133">Transmembrane helix</keyword>
<dbReference type="AlphaFoldDB" id="A0A0H5R5G9"/>
<dbReference type="PROSITE" id="PS50020">
    <property type="entry name" value="WW_DOMAIN_2"/>
    <property type="match status" value="1"/>
</dbReference>
<organism evidence="8">
    <name type="scientific">Spongospora subterranea</name>
    <dbReference type="NCBI Taxonomy" id="70186"/>
    <lineage>
        <taxon>Eukaryota</taxon>
        <taxon>Sar</taxon>
        <taxon>Rhizaria</taxon>
        <taxon>Endomyxa</taxon>
        <taxon>Phytomyxea</taxon>
        <taxon>Plasmodiophorida</taxon>
        <taxon>Plasmodiophoridae</taxon>
        <taxon>Spongospora</taxon>
    </lineage>
</organism>
<feature type="transmembrane region" description="Helical" evidence="6">
    <location>
        <begin position="20"/>
        <end position="42"/>
    </location>
</feature>
<feature type="transmembrane region" description="Helical" evidence="6">
    <location>
        <begin position="49"/>
        <end position="67"/>
    </location>
</feature>
<dbReference type="InterPro" id="IPR036020">
    <property type="entry name" value="WW_dom_sf"/>
</dbReference>
<feature type="transmembrane region" description="Helical" evidence="6">
    <location>
        <begin position="87"/>
        <end position="116"/>
    </location>
</feature>
<keyword evidence="4 6" id="KW-0472">Membrane</keyword>
<feature type="compositionally biased region" description="Low complexity" evidence="5">
    <location>
        <begin position="160"/>
        <end position="172"/>
    </location>
</feature>
<keyword evidence="2 6" id="KW-0812">Transmembrane</keyword>
<dbReference type="Pfam" id="PF00397">
    <property type="entry name" value="WW"/>
    <property type="match status" value="1"/>
</dbReference>
<dbReference type="PANTHER" id="PTHR38894:SF1">
    <property type="entry name" value="TRANSMEMBRANE PROTEIN"/>
    <property type="match status" value="1"/>
</dbReference>
<dbReference type="PROSITE" id="PS01159">
    <property type="entry name" value="WW_DOMAIN_1"/>
    <property type="match status" value="1"/>
</dbReference>
<dbReference type="Pfam" id="PF08507">
    <property type="entry name" value="COPI_assoc"/>
    <property type="match status" value="1"/>
</dbReference>
<accession>A0A0H5R5G9</accession>
<dbReference type="GO" id="GO:0016020">
    <property type="term" value="C:membrane"/>
    <property type="evidence" value="ECO:0007669"/>
    <property type="project" value="UniProtKB-SubCell"/>
</dbReference>
<evidence type="ECO:0000256" key="4">
    <source>
        <dbReference type="ARBA" id="ARBA00023136"/>
    </source>
</evidence>
<dbReference type="InterPro" id="IPR013714">
    <property type="entry name" value="Golgi_TVP15"/>
</dbReference>